<evidence type="ECO:0000256" key="2">
    <source>
        <dbReference type="SAM" id="Coils"/>
    </source>
</evidence>
<dbReference type="CDD" id="cd12797">
    <property type="entry name" value="M23_peptidase"/>
    <property type="match status" value="1"/>
</dbReference>
<comment type="caution">
    <text evidence="4">The sequence shown here is derived from an EMBL/GenBank/DDBJ whole genome shotgun (WGS) entry which is preliminary data.</text>
</comment>
<dbReference type="Pfam" id="PF01551">
    <property type="entry name" value="Peptidase_M23"/>
    <property type="match status" value="1"/>
</dbReference>
<proteinExistence type="predicted"/>
<organism evidence="4 5">
    <name type="scientific">Symbiobacterium thermophilum</name>
    <dbReference type="NCBI Taxonomy" id="2734"/>
    <lineage>
        <taxon>Bacteria</taxon>
        <taxon>Bacillati</taxon>
        <taxon>Bacillota</taxon>
        <taxon>Clostridia</taxon>
        <taxon>Eubacteriales</taxon>
        <taxon>Symbiobacteriaceae</taxon>
        <taxon>Symbiobacterium</taxon>
    </lineage>
</organism>
<dbReference type="PANTHER" id="PTHR21666:SF289">
    <property type="entry name" value="L-ALA--D-GLU ENDOPEPTIDASE"/>
    <property type="match status" value="1"/>
</dbReference>
<keyword evidence="2" id="KW-0175">Coiled coil</keyword>
<name>A0A953IBS7_SYMTR</name>
<dbReference type="InterPro" id="IPR011055">
    <property type="entry name" value="Dup_hybrid_motif"/>
</dbReference>
<gene>
    <name evidence="4" type="ORF">CWE10_18775</name>
</gene>
<dbReference type="InterPro" id="IPR016047">
    <property type="entry name" value="M23ase_b-sheet_dom"/>
</dbReference>
<dbReference type="GO" id="GO:0004222">
    <property type="term" value="F:metalloendopeptidase activity"/>
    <property type="evidence" value="ECO:0007669"/>
    <property type="project" value="TreeGrafter"/>
</dbReference>
<feature type="domain" description="M23ase beta-sheet core" evidence="3">
    <location>
        <begin position="81"/>
        <end position="176"/>
    </location>
</feature>
<keyword evidence="1" id="KW-0732">Signal</keyword>
<dbReference type="AlphaFoldDB" id="A0A953IBS7"/>
<dbReference type="InterPro" id="IPR050570">
    <property type="entry name" value="Cell_wall_metabolism_enzyme"/>
</dbReference>
<dbReference type="SUPFAM" id="SSF51261">
    <property type="entry name" value="Duplicated hybrid motif"/>
    <property type="match status" value="1"/>
</dbReference>
<reference evidence="4" key="1">
    <citation type="submission" date="2017-11" db="EMBL/GenBank/DDBJ databases">
        <title>Three new genomes from thermophilic consortium.</title>
        <authorList>
            <person name="Quaggio R."/>
            <person name="Amgarten D."/>
            <person name="Setubal J.C."/>
        </authorList>
    </citation>
    <scope>NUCLEOTIDE SEQUENCE</scope>
    <source>
        <strain evidence="4">ZCTH01-B2</strain>
    </source>
</reference>
<dbReference type="EMBL" id="PIUK01000370">
    <property type="protein sequence ID" value="MBY6278178.1"/>
    <property type="molecule type" value="Genomic_DNA"/>
</dbReference>
<evidence type="ECO:0000256" key="1">
    <source>
        <dbReference type="ARBA" id="ARBA00022729"/>
    </source>
</evidence>
<evidence type="ECO:0000313" key="5">
    <source>
        <dbReference type="Proteomes" id="UP000732377"/>
    </source>
</evidence>
<feature type="coiled-coil region" evidence="2">
    <location>
        <begin position="12"/>
        <end position="46"/>
    </location>
</feature>
<dbReference type="Gene3D" id="2.70.70.10">
    <property type="entry name" value="Glucose Permease (Domain IIA)"/>
    <property type="match status" value="1"/>
</dbReference>
<accession>A0A953IBS7</accession>
<dbReference type="Proteomes" id="UP000732377">
    <property type="component" value="Unassembled WGS sequence"/>
</dbReference>
<protein>
    <recommendedName>
        <fullName evidence="3">M23ase beta-sheet core domain-containing protein</fullName>
    </recommendedName>
</protein>
<sequence length="182" mass="20140">MVAKREEREQVSRSLEDRRQALAAQLDEMERYGQQLAEQVAALVRELNRQAGVFAPIPPVTPVIITDHFGMRWHPILGTQRMHYGTDFAANYGQTVRAIEAGVVLQTSYDDVYGNLVIIDHGGGITSWYAHNSRILVSPGQAVSQGEAIALAGSTGWSTGPHVHLEIHVDGVQKNPLDYINW</sequence>
<dbReference type="PANTHER" id="PTHR21666">
    <property type="entry name" value="PEPTIDASE-RELATED"/>
    <property type="match status" value="1"/>
</dbReference>
<evidence type="ECO:0000313" key="4">
    <source>
        <dbReference type="EMBL" id="MBY6278178.1"/>
    </source>
</evidence>
<evidence type="ECO:0000259" key="3">
    <source>
        <dbReference type="Pfam" id="PF01551"/>
    </source>
</evidence>